<keyword evidence="6" id="KW-1185">Reference proteome</keyword>
<organism evidence="5 6">
    <name type="scientific">Modicella reniformis</name>
    <dbReference type="NCBI Taxonomy" id="1440133"/>
    <lineage>
        <taxon>Eukaryota</taxon>
        <taxon>Fungi</taxon>
        <taxon>Fungi incertae sedis</taxon>
        <taxon>Mucoromycota</taxon>
        <taxon>Mortierellomycotina</taxon>
        <taxon>Mortierellomycetes</taxon>
        <taxon>Mortierellales</taxon>
        <taxon>Mortierellaceae</taxon>
        <taxon>Modicella</taxon>
    </lineage>
</organism>
<evidence type="ECO:0000313" key="5">
    <source>
        <dbReference type="EMBL" id="KAF9987559.1"/>
    </source>
</evidence>
<proteinExistence type="predicted"/>
<dbReference type="EMBL" id="JAAAHW010003169">
    <property type="protein sequence ID" value="KAF9987559.1"/>
    <property type="molecule type" value="Genomic_DNA"/>
</dbReference>
<evidence type="ECO:0000313" key="6">
    <source>
        <dbReference type="Proteomes" id="UP000749646"/>
    </source>
</evidence>
<protein>
    <recommendedName>
        <fullName evidence="4">Crinkler effector protein N-terminal domain-containing protein</fullName>
    </recommendedName>
</protein>
<dbReference type="OrthoDB" id="2319592at2759"/>
<accession>A0A9P6SQ32</accession>
<evidence type="ECO:0000256" key="1">
    <source>
        <dbReference type="ARBA" id="ARBA00004340"/>
    </source>
</evidence>
<gene>
    <name evidence="5" type="ORF">BGZ65_003112</name>
</gene>
<evidence type="ECO:0000259" key="4">
    <source>
        <dbReference type="Pfam" id="PF20147"/>
    </source>
</evidence>
<feature type="domain" description="Crinkler effector protein N-terminal" evidence="4">
    <location>
        <begin position="5"/>
        <end position="109"/>
    </location>
</feature>
<dbReference type="InterPro" id="IPR045379">
    <property type="entry name" value="Crinkler_N"/>
</dbReference>
<comment type="caution">
    <text evidence="5">The sequence shown here is derived from an EMBL/GenBank/DDBJ whole genome shotgun (WGS) entry which is preliminary data.</text>
</comment>
<dbReference type="Proteomes" id="UP000749646">
    <property type="component" value="Unassembled WGS sequence"/>
</dbReference>
<dbReference type="GO" id="GO:0005576">
    <property type="term" value="C:extracellular region"/>
    <property type="evidence" value="ECO:0007669"/>
    <property type="project" value="UniProtKB-SubCell"/>
</dbReference>
<sequence length="651" mass="74225">MANTLTLFCLVNGEPTSETFEVEVSAMHTVSYLKHRIKDKKPNHFAGVDATRLILWKVSIEWNPATVFKLDQLQANDKMKLNDPMSDISDVFGQEKTEKPAKMISIIVQVQSASKRTLEDADDRDAKRSRSYIKTEGPVAWRGCSLMLPFTERSLFENVRRGICARSSFVIHGPCQTGKTSFLAAMMAELEKIPNEAVVASFKMSDLHISSDIQDELAVMDLFARFWSYRVFHQSLSWNHLTAKLQKLPPSPRLYVLVDEFQSIFRDPILLKVAKKFFRNLSSKTAVSYVAVGTFKLRQLLDCDDLLEAPFNKAEFESMPPFDLREMGRLFDLYKEHCRPHGISQQIQDKIVQESRGHPASFMFLLKLALLHRPDERNWTCLLQRNIDPLLDWNETKLMTDLKLMNTEQKARVRDLTKNQLDGWEFIPDDFNRDLLNIGVLNIGVLDFCKQTVRFTSGIILRICINAVWPQPKNRLSKEETGDPINILTLGLQCISPSTVADPQVRNKFGPQENGFQIALFSALNGLLPTTMKCLFEAKAKDKDHIDLMLTENDRNLFGYELKVNMITKSDFKPHLKQAEKYAIFYGVPVYLVNFYLEGHSTPAQLLETPADVAVVNIMHNKDCTRFIITAPDGKEIIVKTNDSPSGESHP</sequence>
<dbReference type="SUPFAM" id="SSF52540">
    <property type="entry name" value="P-loop containing nucleoside triphosphate hydrolases"/>
    <property type="match status" value="1"/>
</dbReference>
<dbReference type="InterPro" id="IPR027417">
    <property type="entry name" value="P-loop_NTPase"/>
</dbReference>
<keyword evidence="3" id="KW-0964">Secreted</keyword>
<dbReference type="GO" id="GO:0043657">
    <property type="term" value="C:host cell"/>
    <property type="evidence" value="ECO:0007669"/>
    <property type="project" value="UniProtKB-SubCell"/>
</dbReference>
<dbReference type="AlphaFoldDB" id="A0A9P6SQ32"/>
<dbReference type="Pfam" id="PF20147">
    <property type="entry name" value="Crinkler"/>
    <property type="match status" value="1"/>
</dbReference>
<evidence type="ECO:0000256" key="2">
    <source>
        <dbReference type="ARBA" id="ARBA00004613"/>
    </source>
</evidence>
<reference evidence="5" key="1">
    <citation type="journal article" date="2020" name="Fungal Divers.">
        <title>Resolving the Mortierellaceae phylogeny through synthesis of multi-gene phylogenetics and phylogenomics.</title>
        <authorList>
            <person name="Vandepol N."/>
            <person name="Liber J."/>
            <person name="Desiro A."/>
            <person name="Na H."/>
            <person name="Kennedy M."/>
            <person name="Barry K."/>
            <person name="Grigoriev I.V."/>
            <person name="Miller A.N."/>
            <person name="O'Donnell K."/>
            <person name="Stajich J.E."/>
            <person name="Bonito G."/>
        </authorList>
    </citation>
    <scope>NUCLEOTIDE SEQUENCE</scope>
    <source>
        <strain evidence="5">MES-2147</strain>
    </source>
</reference>
<evidence type="ECO:0000256" key="3">
    <source>
        <dbReference type="ARBA" id="ARBA00022525"/>
    </source>
</evidence>
<name>A0A9P6SQ32_9FUNG</name>
<dbReference type="Gene3D" id="3.40.50.300">
    <property type="entry name" value="P-loop containing nucleotide triphosphate hydrolases"/>
    <property type="match status" value="1"/>
</dbReference>
<comment type="subcellular location">
    <subcellularLocation>
        <location evidence="1">Host cell</location>
    </subcellularLocation>
    <subcellularLocation>
        <location evidence="2">Secreted</location>
    </subcellularLocation>
</comment>